<dbReference type="SUPFAM" id="SSF54495">
    <property type="entry name" value="UBC-like"/>
    <property type="match status" value="1"/>
</dbReference>
<dbReference type="EC" id="2.3.2.31" evidence="3"/>
<dbReference type="InterPro" id="IPR002867">
    <property type="entry name" value="IBR_dom"/>
</dbReference>
<dbReference type="PROSITE" id="PS51873">
    <property type="entry name" value="TRIAD"/>
    <property type="match status" value="1"/>
</dbReference>
<evidence type="ECO:0000256" key="8">
    <source>
        <dbReference type="ARBA" id="ARBA00022786"/>
    </source>
</evidence>
<dbReference type="InterPro" id="IPR006575">
    <property type="entry name" value="RWD_dom"/>
</dbReference>
<accession>A0AAV3XVZ6</accession>
<dbReference type="FunFam" id="3.30.40.10:FF:000137">
    <property type="entry name" value="RanBP-type and C3HC4-type zinc finger-containing protein 1"/>
    <property type="match status" value="1"/>
</dbReference>
<dbReference type="CDD" id="cd20354">
    <property type="entry name" value="Rcat_RBR_RNF14"/>
    <property type="match status" value="1"/>
</dbReference>
<organism evidence="13 14">
    <name type="scientific">Plakobranchus ocellatus</name>
    <dbReference type="NCBI Taxonomy" id="259542"/>
    <lineage>
        <taxon>Eukaryota</taxon>
        <taxon>Metazoa</taxon>
        <taxon>Spiralia</taxon>
        <taxon>Lophotrochozoa</taxon>
        <taxon>Mollusca</taxon>
        <taxon>Gastropoda</taxon>
        <taxon>Heterobranchia</taxon>
        <taxon>Euthyneura</taxon>
        <taxon>Panpulmonata</taxon>
        <taxon>Sacoglossa</taxon>
        <taxon>Placobranchoidea</taxon>
        <taxon>Plakobranchidae</taxon>
        <taxon>Plakobranchus</taxon>
    </lineage>
</organism>
<evidence type="ECO:0000256" key="10">
    <source>
        <dbReference type="SAM" id="MobiDB-lite"/>
    </source>
</evidence>
<dbReference type="GO" id="GO:0016567">
    <property type="term" value="P:protein ubiquitination"/>
    <property type="evidence" value="ECO:0007669"/>
    <property type="project" value="InterPro"/>
</dbReference>
<keyword evidence="14" id="KW-1185">Reference proteome</keyword>
<evidence type="ECO:0000256" key="1">
    <source>
        <dbReference type="ARBA" id="ARBA00001798"/>
    </source>
</evidence>
<evidence type="ECO:0000256" key="9">
    <source>
        <dbReference type="ARBA" id="ARBA00022833"/>
    </source>
</evidence>
<dbReference type="InterPro" id="IPR044066">
    <property type="entry name" value="TRIAD_supradom"/>
</dbReference>
<dbReference type="Gene3D" id="2.20.25.20">
    <property type="match status" value="1"/>
</dbReference>
<comment type="pathway">
    <text evidence="2">Protein modification; protein ubiquitination.</text>
</comment>
<evidence type="ECO:0000256" key="2">
    <source>
        <dbReference type="ARBA" id="ARBA00004906"/>
    </source>
</evidence>
<keyword evidence="6" id="KW-0677">Repeat</keyword>
<dbReference type="Pfam" id="PF26200">
    <property type="entry name" value="Rcat_RNF216"/>
    <property type="match status" value="1"/>
</dbReference>
<dbReference type="AlphaFoldDB" id="A0AAV3XVZ6"/>
<keyword evidence="7" id="KW-0863">Zinc-finger</keyword>
<dbReference type="GO" id="GO:0008270">
    <property type="term" value="F:zinc ion binding"/>
    <property type="evidence" value="ECO:0007669"/>
    <property type="project" value="UniProtKB-KW"/>
</dbReference>
<evidence type="ECO:0000256" key="3">
    <source>
        <dbReference type="ARBA" id="ARBA00012251"/>
    </source>
</evidence>
<name>A0AAV3XVZ6_9GAST</name>
<sequence length="563" mass="64510">MAEGGEGNVEQQETEKDPWQFALGQGQAEGEDREEQENELLALEAIYEKEDLEIIAHENPNGHLPGGIFNIPVYTPEGFQVKITKDTRLIRRMAFSSVQGRGRSEKIRERAYQRRASLLEQGGEYGAAAEQMSGIVENGTQFVAENQQQLYPVKRLPPITLTFAYTRNYPSASPPLFTLTCCWLEKKNLSRLCEHLDQLWEQQSGMPVISVWHDFLYNDVIDFLGMKSPYDLGCVLVHIFTHPKSHTSATGYSYLKPRPFDHRGIQSFSHIDEVLPKVLDFNLSTCEVCFEEKPGREMMRLVKCIQHSHCCMCMKSWLETMITDGVVTDLRCPGYKCDKLILPTEVASVVSQEQYQRYDKLLLRTALDVMTDMMNCPRPFCQFPVILEDNLGHCPKCSYAFCARCQNTYHGHSPCKLKSELFASLCAEYELASETRKQELEMKYGRQVIHRAVEETRSNQWLESNSKQCPCCGTFIQKKDGCNKMTCTKCRAFFCWLCQEELSRSTPYAHYQHPTSPCANRLFEGIGLNEDSDDDDDNSDEDLLQYLVQSDSDSDLDFDIQRL</sequence>
<reference evidence="13 14" key="1">
    <citation type="journal article" date="2021" name="Elife">
        <title>Chloroplast acquisition without the gene transfer in kleptoplastic sea slugs, Plakobranchus ocellatus.</title>
        <authorList>
            <person name="Maeda T."/>
            <person name="Takahashi S."/>
            <person name="Yoshida T."/>
            <person name="Shimamura S."/>
            <person name="Takaki Y."/>
            <person name="Nagai Y."/>
            <person name="Toyoda A."/>
            <person name="Suzuki Y."/>
            <person name="Arimoto A."/>
            <person name="Ishii H."/>
            <person name="Satoh N."/>
            <person name="Nishiyama T."/>
            <person name="Hasebe M."/>
            <person name="Maruyama T."/>
            <person name="Minagawa J."/>
            <person name="Obokata J."/>
            <person name="Shigenobu S."/>
        </authorList>
    </citation>
    <scope>NUCLEOTIDE SEQUENCE [LARGE SCALE GENOMIC DNA]</scope>
</reference>
<keyword evidence="8" id="KW-0833">Ubl conjugation pathway</keyword>
<evidence type="ECO:0000256" key="5">
    <source>
        <dbReference type="ARBA" id="ARBA00022723"/>
    </source>
</evidence>
<dbReference type="CDD" id="cd16628">
    <property type="entry name" value="RING-HC_RBR_RNF14"/>
    <property type="match status" value="1"/>
</dbReference>
<dbReference type="CDD" id="cd20341">
    <property type="entry name" value="BRcat_RBR_RNF14"/>
    <property type="match status" value="1"/>
</dbReference>
<keyword evidence="5" id="KW-0479">Metal-binding</keyword>
<dbReference type="InterPro" id="IPR047548">
    <property type="entry name" value="Rcat_RBR_RNF14"/>
</dbReference>
<keyword evidence="9" id="KW-0862">Zinc</keyword>
<evidence type="ECO:0000256" key="7">
    <source>
        <dbReference type="ARBA" id="ARBA00022771"/>
    </source>
</evidence>
<dbReference type="PROSITE" id="PS50908">
    <property type="entry name" value="RWD"/>
    <property type="match status" value="1"/>
</dbReference>
<dbReference type="SUPFAM" id="SSF57850">
    <property type="entry name" value="RING/U-box"/>
    <property type="match status" value="3"/>
</dbReference>
<keyword evidence="4" id="KW-0808">Transferase</keyword>
<evidence type="ECO:0000259" key="11">
    <source>
        <dbReference type="PROSITE" id="PS50908"/>
    </source>
</evidence>
<dbReference type="Gene3D" id="1.20.120.1750">
    <property type="match status" value="1"/>
</dbReference>
<feature type="domain" description="RING-type" evidence="12">
    <location>
        <begin position="282"/>
        <end position="522"/>
    </location>
</feature>
<feature type="region of interest" description="Disordered" evidence="10">
    <location>
        <begin position="1"/>
        <end position="36"/>
    </location>
</feature>
<dbReference type="GO" id="GO:0061630">
    <property type="term" value="F:ubiquitin protein ligase activity"/>
    <property type="evidence" value="ECO:0007669"/>
    <property type="project" value="UniProtKB-EC"/>
</dbReference>
<dbReference type="InterPro" id="IPR016135">
    <property type="entry name" value="UBQ-conjugating_enzyme/RWD"/>
</dbReference>
<dbReference type="Gene3D" id="3.10.110.10">
    <property type="entry name" value="Ubiquitin Conjugating Enzyme"/>
    <property type="match status" value="1"/>
</dbReference>
<dbReference type="CDD" id="cd23820">
    <property type="entry name" value="RWD_RNF14"/>
    <property type="match status" value="1"/>
</dbReference>
<evidence type="ECO:0000313" key="13">
    <source>
        <dbReference type="EMBL" id="GFN74626.1"/>
    </source>
</evidence>
<comment type="catalytic activity">
    <reaction evidence="1">
        <text>[E2 ubiquitin-conjugating enzyme]-S-ubiquitinyl-L-cysteine + [acceptor protein]-L-lysine = [E2 ubiquitin-conjugating enzyme]-L-cysteine + [acceptor protein]-N(6)-ubiquitinyl-L-lysine.</text>
        <dbReference type="EC" id="2.3.2.31"/>
    </reaction>
</comment>
<dbReference type="EMBL" id="BLXT01000154">
    <property type="protein sequence ID" value="GFN74626.1"/>
    <property type="molecule type" value="Genomic_DNA"/>
</dbReference>
<protein>
    <recommendedName>
        <fullName evidence="3">RBR-type E3 ubiquitin transferase</fullName>
        <ecNumber evidence="3">2.3.2.31</ecNumber>
    </recommendedName>
</protein>
<proteinExistence type="predicted"/>
<feature type="domain" description="RWD" evidence="11">
    <location>
        <begin position="38"/>
        <end position="223"/>
    </location>
</feature>
<dbReference type="Pfam" id="PF01485">
    <property type="entry name" value="IBR"/>
    <property type="match status" value="1"/>
</dbReference>
<evidence type="ECO:0000313" key="14">
    <source>
        <dbReference type="Proteomes" id="UP000735302"/>
    </source>
</evidence>
<dbReference type="InterPro" id="IPR013083">
    <property type="entry name" value="Znf_RING/FYVE/PHD"/>
</dbReference>
<dbReference type="Pfam" id="PF05773">
    <property type="entry name" value="RWD"/>
    <property type="match status" value="1"/>
</dbReference>
<evidence type="ECO:0000256" key="4">
    <source>
        <dbReference type="ARBA" id="ARBA00022679"/>
    </source>
</evidence>
<dbReference type="SMART" id="SM00591">
    <property type="entry name" value="RWD"/>
    <property type="match status" value="1"/>
</dbReference>
<dbReference type="Proteomes" id="UP000735302">
    <property type="component" value="Unassembled WGS sequence"/>
</dbReference>
<dbReference type="PANTHER" id="PTHR11685">
    <property type="entry name" value="RBR FAMILY RING FINGER AND IBR DOMAIN-CONTAINING"/>
    <property type="match status" value="1"/>
</dbReference>
<evidence type="ECO:0000259" key="12">
    <source>
        <dbReference type="PROSITE" id="PS51873"/>
    </source>
</evidence>
<gene>
    <name evidence="13" type="ORF">PoB_000113200</name>
</gene>
<dbReference type="SMART" id="SM00647">
    <property type="entry name" value="IBR"/>
    <property type="match status" value="2"/>
</dbReference>
<dbReference type="InterPro" id="IPR031128">
    <property type="entry name" value="RNF14_RING-HC_Zfn"/>
</dbReference>
<comment type="caution">
    <text evidence="13">The sequence shown here is derived from an EMBL/GenBank/DDBJ whole genome shotgun (WGS) entry which is preliminary data.</text>
</comment>
<evidence type="ECO:0000256" key="6">
    <source>
        <dbReference type="ARBA" id="ARBA00022737"/>
    </source>
</evidence>
<dbReference type="InterPro" id="IPR031127">
    <property type="entry name" value="E3_UB_ligase_RBR"/>
</dbReference>
<dbReference type="Gene3D" id="3.30.40.10">
    <property type="entry name" value="Zinc/RING finger domain, C3HC4 (zinc finger)"/>
    <property type="match status" value="1"/>
</dbReference>